<protein>
    <submittedName>
        <fullName evidence="5">Protein TRANSPARENT TESTA 9-like</fullName>
    </submittedName>
</protein>
<evidence type="ECO:0000256" key="2">
    <source>
        <dbReference type="SAM" id="MobiDB-lite"/>
    </source>
</evidence>
<accession>A0A6P8DJ95</accession>
<dbReference type="GO" id="GO:1901096">
    <property type="term" value="P:regulation of autophagosome maturation"/>
    <property type="evidence" value="ECO:0007669"/>
    <property type="project" value="TreeGrafter"/>
</dbReference>
<dbReference type="InterPro" id="IPR019155">
    <property type="entry name" value="CLEC16A/TT9_N"/>
</dbReference>
<evidence type="ECO:0000259" key="3">
    <source>
        <dbReference type="Pfam" id="PF09758"/>
    </source>
</evidence>
<dbReference type="GO" id="GO:0007034">
    <property type="term" value="P:vacuolar transport"/>
    <property type="evidence" value="ECO:0007669"/>
    <property type="project" value="TreeGrafter"/>
</dbReference>
<dbReference type="Pfam" id="PF09758">
    <property type="entry name" value="FPL"/>
    <property type="match status" value="1"/>
</dbReference>
<feature type="compositionally biased region" description="Polar residues" evidence="2">
    <location>
        <begin position="610"/>
        <end position="626"/>
    </location>
</feature>
<dbReference type="RefSeq" id="XP_031397402.1">
    <property type="nucleotide sequence ID" value="XM_031541542.1"/>
</dbReference>
<reference evidence="5" key="2">
    <citation type="submission" date="2025-08" db="UniProtKB">
        <authorList>
            <consortium name="RefSeq"/>
        </authorList>
    </citation>
    <scope>IDENTIFICATION</scope>
    <source>
        <tissue evidence="5">Leaf</tissue>
    </source>
</reference>
<evidence type="ECO:0000256" key="1">
    <source>
        <dbReference type="ARBA" id="ARBA00023006"/>
    </source>
</evidence>
<feature type="domain" description="FPL" evidence="3">
    <location>
        <begin position="42"/>
        <end position="192"/>
    </location>
</feature>
<keyword evidence="1" id="KW-0072">Autophagy</keyword>
<feature type="region of interest" description="Disordered" evidence="2">
    <location>
        <begin position="606"/>
        <end position="626"/>
    </location>
</feature>
<dbReference type="Proteomes" id="UP000515151">
    <property type="component" value="Chromosome 5"/>
</dbReference>
<proteinExistence type="predicted"/>
<dbReference type="PANTHER" id="PTHR21481">
    <property type="entry name" value="PROTEIN CLEC16A"/>
    <property type="match status" value="1"/>
</dbReference>
<dbReference type="InterPro" id="IPR039272">
    <property type="entry name" value="CLEC16A/TT9"/>
</dbReference>
<keyword evidence="4" id="KW-1185">Reference proteome</keyword>
<organism evidence="4 5">
    <name type="scientific">Punica granatum</name>
    <name type="common">Pomegranate</name>
    <dbReference type="NCBI Taxonomy" id="22663"/>
    <lineage>
        <taxon>Eukaryota</taxon>
        <taxon>Viridiplantae</taxon>
        <taxon>Streptophyta</taxon>
        <taxon>Embryophyta</taxon>
        <taxon>Tracheophyta</taxon>
        <taxon>Spermatophyta</taxon>
        <taxon>Magnoliopsida</taxon>
        <taxon>eudicotyledons</taxon>
        <taxon>Gunneridae</taxon>
        <taxon>Pentapetalae</taxon>
        <taxon>rosids</taxon>
        <taxon>malvids</taxon>
        <taxon>Myrtales</taxon>
        <taxon>Lythraceae</taxon>
        <taxon>Punica</taxon>
    </lineage>
</organism>
<dbReference type="GO" id="GO:0005794">
    <property type="term" value="C:Golgi apparatus"/>
    <property type="evidence" value="ECO:0007669"/>
    <property type="project" value="TreeGrafter"/>
</dbReference>
<evidence type="ECO:0000313" key="5">
    <source>
        <dbReference type="RefSeq" id="XP_031397402.1"/>
    </source>
</evidence>
<dbReference type="AlphaFoldDB" id="A0A6P8DJ95"/>
<dbReference type="GeneID" id="116208214"/>
<sequence>MWRSLWRSIDRFSPQYFKYILNELRGIKVVERSNRELVIDILQSMVEIVTYGDKHDPIIFEYFMEYQVMAEFVRVLKISKNSRIEAPLLQYLSIMIQNIESDHAIYYCFSNGYINSIITHPFKFEGGDLASYYMSFLRAVSSKLNRDTLCLLVKVELDNVVSFPLYSEALKFAQHGEKMIQTAVRALTLNIYSVSDDLVYEFIKTPPTEKYFSDLMQSIREQCVHLDSILHAQEEKFPSGRIKDLRSETEKVIDDLYYLKDLLSVGESQLSRSVSQNLLNWLVLPVFLPLSQLKKNSGSSPSVVTSLYLVSRILQVVGGKSLINLVGVVTLYPYIDVKDAARENGADGSRNADSLANYISQLGGFVCNSSDVIGAESMNGNDSIGRLMACNSSDDDSISCAEDDECQKRDGILSFICSDNPSVLLASLFLLLILAESKDLHYLFGKIIESHVIVEMKVIDTLLKVLASQSQVAVQTYWHIGWFLQKMLAMQGMDLRNETIVLFNRSYQQSREQLKKELDGCWFDYIPDTFKNEWESCKKVLKESSEQKDPLFALELAMRQQKNSGYEGSSSSVAWHRMVDAVKVYILHIHLKAFILKQDLPGNPIPDLANSPTESGTTHSSDHSSANFGSEVPLVSALPCRIAFSNAGIRDIYVIPVARGKSGKLLLMEKHPFRTQRGVVIAIAPLPGLSPKIDEDHPTWLQLQIRELDPRFDMNRTRIHPSKSTNHVTEGRWTLGFSNAETCMAAREMIVDETRNQRSFIERQIAQLLQCDGIELSSDT</sequence>
<dbReference type="GO" id="GO:0016197">
    <property type="term" value="P:endosomal transport"/>
    <property type="evidence" value="ECO:0007669"/>
    <property type="project" value="TreeGrafter"/>
</dbReference>
<name>A0A6P8DJ95_PUNGR</name>
<dbReference type="OrthoDB" id="294052at2759"/>
<dbReference type="GO" id="GO:0006914">
    <property type="term" value="P:autophagy"/>
    <property type="evidence" value="ECO:0007669"/>
    <property type="project" value="UniProtKB-KW"/>
</dbReference>
<gene>
    <name evidence="5" type="primary">LOC116208214</name>
</gene>
<evidence type="ECO:0000313" key="4">
    <source>
        <dbReference type="Proteomes" id="UP000515151"/>
    </source>
</evidence>
<dbReference type="GO" id="GO:0005770">
    <property type="term" value="C:late endosome"/>
    <property type="evidence" value="ECO:0007669"/>
    <property type="project" value="TreeGrafter"/>
</dbReference>
<reference evidence="4" key="1">
    <citation type="journal article" date="2020" name="Plant Biotechnol. J.">
        <title>The pomegranate (Punica granatum L.) draft genome dissects genetic divergence between soft- and hard-seeded cultivars.</title>
        <authorList>
            <person name="Luo X."/>
            <person name="Li H."/>
            <person name="Wu Z."/>
            <person name="Yao W."/>
            <person name="Zhao P."/>
            <person name="Cao D."/>
            <person name="Yu H."/>
            <person name="Li K."/>
            <person name="Poudel K."/>
            <person name="Zhao D."/>
            <person name="Zhang F."/>
            <person name="Xia X."/>
            <person name="Chen L."/>
            <person name="Wang Q."/>
            <person name="Jing D."/>
            <person name="Cao S."/>
        </authorList>
    </citation>
    <scope>NUCLEOTIDE SEQUENCE [LARGE SCALE GENOMIC DNA]</scope>
    <source>
        <strain evidence="4">cv. Tunisia</strain>
    </source>
</reference>
<dbReference type="PANTHER" id="PTHR21481:SF0">
    <property type="entry name" value="PROTEIN CLEC16A"/>
    <property type="match status" value="1"/>
</dbReference>